<dbReference type="InterPro" id="IPR058701">
    <property type="entry name" value="PhiTE_072-like"/>
</dbReference>
<proteinExistence type="predicted"/>
<reference evidence="1 2" key="1">
    <citation type="submission" date="2024-05" db="EMBL/GenBank/DDBJ databases">
        <authorList>
            <person name="De Oliveira J.P."/>
            <person name="Noriler S.A."/>
            <person name="De Oliveira A.G."/>
            <person name="Sipoli D.S."/>
        </authorList>
    </citation>
    <scope>NUCLEOTIDE SEQUENCE [LARGE SCALE GENOMIC DNA]</scope>
    <source>
        <strain evidence="1 2">LABIM192</strain>
    </source>
</reference>
<dbReference type="RefSeq" id="WP_347938012.1">
    <property type="nucleotide sequence ID" value="NZ_JBDXMI010000008.1"/>
</dbReference>
<accession>A0ABV0J291</accession>
<name>A0ABV0J291_9NEIS</name>
<dbReference type="Pfam" id="PF26211">
    <property type="entry name" value="Phage_phiTE_072"/>
    <property type="match status" value="1"/>
</dbReference>
<sequence>MRLEISTIQKIAVSGIDGIDPFSIYLEDFGPGQGKITITSFDLALSRYWSHMGQQHTISSFFLKASDGYLLSKLMQGEEMSEVAIDLVQEKTIAEIIALRRQGSITRDNARELYDDAQRMGSDVRDEADLLHAVFGDDWYYSLPMRETHKCLQVIDAIKHTKAALAKLAQERNP</sequence>
<evidence type="ECO:0000313" key="2">
    <source>
        <dbReference type="Proteomes" id="UP001462502"/>
    </source>
</evidence>
<gene>
    <name evidence="1" type="ORF">ABI908_23770</name>
</gene>
<comment type="caution">
    <text evidence="1">The sequence shown here is derived from an EMBL/GenBank/DDBJ whole genome shotgun (WGS) entry which is preliminary data.</text>
</comment>
<organism evidence="1 2">
    <name type="scientific">Chromobacterium phragmitis</name>
    <dbReference type="NCBI Taxonomy" id="2202141"/>
    <lineage>
        <taxon>Bacteria</taxon>
        <taxon>Pseudomonadati</taxon>
        <taxon>Pseudomonadota</taxon>
        <taxon>Betaproteobacteria</taxon>
        <taxon>Neisseriales</taxon>
        <taxon>Chromobacteriaceae</taxon>
        <taxon>Chromobacterium</taxon>
    </lineage>
</organism>
<evidence type="ECO:0000313" key="1">
    <source>
        <dbReference type="EMBL" id="MEO9387117.1"/>
    </source>
</evidence>
<dbReference type="Proteomes" id="UP001462502">
    <property type="component" value="Unassembled WGS sequence"/>
</dbReference>
<keyword evidence="2" id="KW-1185">Reference proteome</keyword>
<protein>
    <submittedName>
        <fullName evidence="1">Uncharacterized protein</fullName>
    </submittedName>
</protein>
<dbReference type="EMBL" id="JBDXMI010000008">
    <property type="protein sequence ID" value="MEO9387117.1"/>
    <property type="molecule type" value="Genomic_DNA"/>
</dbReference>